<accession>A0A177K2F0</accession>
<proteinExistence type="predicted"/>
<dbReference type="AlphaFoldDB" id="A0A177K2F0"/>
<comment type="caution">
    <text evidence="1">The sequence shown here is derived from an EMBL/GenBank/DDBJ whole genome shotgun (WGS) entry which is preliminary data.</text>
</comment>
<reference evidence="1 2" key="1">
    <citation type="submission" date="2016-02" db="EMBL/GenBank/DDBJ databases">
        <authorList>
            <person name="Wen L."/>
            <person name="He K."/>
            <person name="Yang H."/>
        </authorList>
    </citation>
    <scope>NUCLEOTIDE SEQUENCE [LARGE SCALE GENOMIC DNA]</scope>
    <source>
        <strain evidence="1 2">CD09_2</strain>
    </source>
</reference>
<evidence type="ECO:0000313" key="2">
    <source>
        <dbReference type="Proteomes" id="UP000077262"/>
    </source>
</evidence>
<dbReference type="EMBL" id="LSTR01000010">
    <property type="protein sequence ID" value="OAH47612.1"/>
    <property type="molecule type" value="Genomic_DNA"/>
</dbReference>
<organism evidence="1 2">
    <name type="scientific">Sphingobium yanoikuyae</name>
    <name type="common">Sphingomonas yanoikuyae</name>
    <dbReference type="NCBI Taxonomy" id="13690"/>
    <lineage>
        <taxon>Bacteria</taxon>
        <taxon>Pseudomonadati</taxon>
        <taxon>Pseudomonadota</taxon>
        <taxon>Alphaproteobacteria</taxon>
        <taxon>Sphingomonadales</taxon>
        <taxon>Sphingomonadaceae</taxon>
        <taxon>Sphingobium</taxon>
    </lineage>
</organism>
<protein>
    <submittedName>
        <fullName evidence="1">Uncharacterized protein</fullName>
    </submittedName>
</protein>
<dbReference type="Proteomes" id="UP000077262">
    <property type="component" value="Unassembled WGS sequence"/>
</dbReference>
<sequence length="70" mass="7561">MTLKNLGILKSVMCAALRKRALDPGSNSTVLMLLHQLGLLESHGDWPSISREFSVVAIGLQEHFGSSNAL</sequence>
<name>A0A177K2F0_SPHYA</name>
<evidence type="ECO:0000313" key="1">
    <source>
        <dbReference type="EMBL" id="OAH47612.1"/>
    </source>
</evidence>
<gene>
    <name evidence="1" type="ORF">AX777_25860</name>
</gene>